<gene>
    <name evidence="2" type="ORF">Acr_07g0009240</name>
</gene>
<dbReference type="OrthoDB" id="1725641at2759"/>
<feature type="region of interest" description="Disordered" evidence="1">
    <location>
        <begin position="156"/>
        <end position="188"/>
    </location>
</feature>
<keyword evidence="3" id="KW-1185">Reference proteome</keyword>
<dbReference type="EMBL" id="BJWL01000007">
    <property type="protein sequence ID" value="GFY90727.1"/>
    <property type="molecule type" value="Genomic_DNA"/>
</dbReference>
<keyword evidence="2" id="KW-0418">Kinase</keyword>
<sequence length="211" mass="24352">MDKYELVKDIGYVNIGLARLMRNKETKSSSNGSISIEATRVCLFFEPHSEVLGMALQIDENVAREIINWRSLRHPNITQFKEASFIPLPAAYFRSQLLSLHEDKYWEIKGHSWFLKNLAGELTEAAQAMYYRKENPSFSLQSMEDIMKIVEETKTPPPASRSIGGFGFGGEDDEEKEEEENGECEFQKRVENQPRTKIYLCKWRSENSAKD</sequence>
<dbReference type="Proteomes" id="UP000585474">
    <property type="component" value="Unassembled WGS sequence"/>
</dbReference>
<reference evidence="2 3" key="1">
    <citation type="submission" date="2019-07" db="EMBL/GenBank/DDBJ databases">
        <title>De Novo Assembly of kiwifruit Actinidia rufa.</title>
        <authorList>
            <person name="Sugita-Konishi S."/>
            <person name="Sato K."/>
            <person name="Mori E."/>
            <person name="Abe Y."/>
            <person name="Kisaki G."/>
            <person name="Hamano K."/>
            <person name="Suezawa K."/>
            <person name="Otani M."/>
            <person name="Fukuda T."/>
            <person name="Manabe T."/>
            <person name="Gomi K."/>
            <person name="Tabuchi M."/>
            <person name="Akimitsu K."/>
            <person name="Kataoka I."/>
        </authorList>
    </citation>
    <scope>NUCLEOTIDE SEQUENCE [LARGE SCALE GENOMIC DNA]</scope>
    <source>
        <strain evidence="3">cv. Fuchu</strain>
    </source>
</reference>
<accession>A0A7J0EYM1</accession>
<evidence type="ECO:0000313" key="3">
    <source>
        <dbReference type="Proteomes" id="UP000585474"/>
    </source>
</evidence>
<proteinExistence type="predicted"/>
<dbReference type="GO" id="GO:0016301">
    <property type="term" value="F:kinase activity"/>
    <property type="evidence" value="ECO:0007669"/>
    <property type="project" value="UniProtKB-KW"/>
</dbReference>
<dbReference type="Gene3D" id="3.30.200.20">
    <property type="entry name" value="Phosphorylase Kinase, domain 1"/>
    <property type="match status" value="1"/>
</dbReference>
<keyword evidence="2" id="KW-0808">Transferase</keyword>
<comment type="caution">
    <text evidence="2">The sequence shown here is derived from an EMBL/GenBank/DDBJ whole genome shotgun (WGS) entry which is preliminary data.</text>
</comment>
<dbReference type="AlphaFoldDB" id="A0A7J0EYM1"/>
<organism evidence="2 3">
    <name type="scientific">Actinidia rufa</name>
    <dbReference type="NCBI Taxonomy" id="165716"/>
    <lineage>
        <taxon>Eukaryota</taxon>
        <taxon>Viridiplantae</taxon>
        <taxon>Streptophyta</taxon>
        <taxon>Embryophyta</taxon>
        <taxon>Tracheophyta</taxon>
        <taxon>Spermatophyta</taxon>
        <taxon>Magnoliopsida</taxon>
        <taxon>eudicotyledons</taxon>
        <taxon>Gunneridae</taxon>
        <taxon>Pentapetalae</taxon>
        <taxon>asterids</taxon>
        <taxon>Ericales</taxon>
        <taxon>Actinidiaceae</taxon>
        <taxon>Actinidia</taxon>
    </lineage>
</organism>
<feature type="compositionally biased region" description="Acidic residues" evidence="1">
    <location>
        <begin position="170"/>
        <end position="183"/>
    </location>
</feature>
<name>A0A7J0EYM1_9ERIC</name>
<protein>
    <submittedName>
        <fullName evidence="2">Protein kinase superfamily protein</fullName>
    </submittedName>
</protein>
<evidence type="ECO:0000256" key="1">
    <source>
        <dbReference type="SAM" id="MobiDB-lite"/>
    </source>
</evidence>
<evidence type="ECO:0000313" key="2">
    <source>
        <dbReference type="EMBL" id="GFY90727.1"/>
    </source>
</evidence>